<protein>
    <submittedName>
        <fullName evidence="1">Uncharacterized protein</fullName>
    </submittedName>
</protein>
<organism evidence="1 2">
    <name type="scientific">Choristoneura fumiferana</name>
    <name type="common">Spruce budworm moth</name>
    <name type="synonym">Archips fumiferana</name>
    <dbReference type="NCBI Taxonomy" id="7141"/>
    <lineage>
        <taxon>Eukaryota</taxon>
        <taxon>Metazoa</taxon>
        <taxon>Ecdysozoa</taxon>
        <taxon>Arthropoda</taxon>
        <taxon>Hexapoda</taxon>
        <taxon>Insecta</taxon>
        <taxon>Pterygota</taxon>
        <taxon>Neoptera</taxon>
        <taxon>Endopterygota</taxon>
        <taxon>Lepidoptera</taxon>
        <taxon>Glossata</taxon>
        <taxon>Ditrysia</taxon>
        <taxon>Tortricoidea</taxon>
        <taxon>Tortricidae</taxon>
        <taxon>Tortricinae</taxon>
        <taxon>Choristoneura</taxon>
    </lineage>
</organism>
<accession>A0ACC0JNF2</accession>
<name>A0ACC0JNF2_CHOFU</name>
<dbReference type="EMBL" id="CM046119">
    <property type="protein sequence ID" value="KAI8425685.1"/>
    <property type="molecule type" value="Genomic_DNA"/>
</dbReference>
<dbReference type="Proteomes" id="UP001064048">
    <property type="component" value="Chromosome 19"/>
</dbReference>
<gene>
    <name evidence="1" type="ORF">MSG28_011494</name>
</gene>
<keyword evidence="2" id="KW-1185">Reference proteome</keyword>
<proteinExistence type="predicted"/>
<reference evidence="1 2" key="1">
    <citation type="journal article" date="2022" name="Genome Biol. Evol.">
        <title>The Spruce Budworm Genome: Reconstructing the Evolutionary History of Antifreeze Proteins.</title>
        <authorList>
            <person name="Beliveau C."/>
            <person name="Gagne P."/>
            <person name="Picq S."/>
            <person name="Vernygora O."/>
            <person name="Keeling C.I."/>
            <person name="Pinkney K."/>
            <person name="Doucet D."/>
            <person name="Wen F."/>
            <person name="Johnston J.S."/>
            <person name="Maaroufi H."/>
            <person name="Boyle B."/>
            <person name="Laroche J."/>
            <person name="Dewar K."/>
            <person name="Juretic N."/>
            <person name="Blackburn G."/>
            <person name="Nisole A."/>
            <person name="Brunet B."/>
            <person name="Brandao M."/>
            <person name="Lumley L."/>
            <person name="Duan J."/>
            <person name="Quan G."/>
            <person name="Lucarotti C.J."/>
            <person name="Roe A.D."/>
            <person name="Sperling F.A.H."/>
            <person name="Levesque R.C."/>
            <person name="Cusson M."/>
        </authorList>
    </citation>
    <scope>NUCLEOTIDE SEQUENCE [LARGE SCALE GENOMIC DNA]</scope>
    <source>
        <strain evidence="1">Glfc:IPQL:Cfum</strain>
    </source>
</reference>
<evidence type="ECO:0000313" key="2">
    <source>
        <dbReference type="Proteomes" id="UP001064048"/>
    </source>
</evidence>
<sequence>MKTLLTILIVSAVGTLGVRHADIDINRVKLLPNLVPDHSSYKQIRRPSLEKNERLIIRSNDYDDHSSWYQHPRAPIPVVHDTPTAAGSEAPLQVYQPREDPRLFYQSDAYLKENGAKNVKNEVSYIYPGRDVIRAGEDKAEQYSRLRSKEIDSQNSSAGDSGICIKCPHDRTLVAKASFGRVVLQKPTLLACSGRRAPRSTKFVQMYGPKFGALLEQGSHMVIGQIMDRNKKLQLCKMQVHVIVQGCATPKYLVAHCWEHNTQCNFTCRNSQLELSGPPTQTCGDDLKWKGDLPVCKARTWCALPPPPEHGRVSCQGATAGDGTGLVEGSRCRVRCARGYRSLRATPVCRRGAWTQPLVCQPKRNLRKN</sequence>
<evidence type="ECO:0000313" key="1">
    <source>
        <dbReference type="EMBL" id="KAI8425685.1"/>
    </source>
</evidence>
<comment type="caution">
    <text evidence="1">The sequence shown here is derived from an EMBL/GenBank/DDBJ whole genome shotgun (WGS) entry which is preliminary data.</text>
</comment>